<comment type="caution">
    <text evidence="3">The sequence shown here is derived from an EMBL/GenBank/DDBJ whole genome shotgun (WGS) entry which is preliminary data.</text>
</comment>
<dbReference type="PROSITE" id="PS50181">
    <property type="entry name" value="FBOX"/>
    <property type="match status" value="1"/>
</dbReference>
<dbReference type="Pfam" id="PF08387">
    <property type="entry name" value="FBD"/>
    <property type="match status" value="1"/>
</dbReference>
<dbReference type="SUPFAM" id="SSF81383">
    <property type="entry name" value="F-box domain"/>
    <property type="match status" value="1"/>
</dbReference>
<sequence>MDEKASLKKEKKKKKRNKKKKNEIHGKEENTCKNLSDLPNALIYEILSKLPTKDAVRTSVLSKYWRHQWRYIYKFDLKEESHERREDFKEFVKSVLRGCHNSLCLTKFSLSCDVSNDAALVNVWLQAFINRGIEELILDFRRVKGQLTFPEDVFDSPTLTKFHLSMPFCFILPPRYDFKNLKELILKNVVFQDGGSTYQLFSGCRSLEDLTLIDCNWMNVESVYISCPLLQNLTISDWIHQDYNDDEEEEEESGCQIMIIASNLKTFSYNGDMVNDYFVYCKSPVVKACITIEALGGSSSWDNGFFLFKMLKGFPNVKKLSITDSLIQALCHAPSLMPHLPCFKKVTHLQLRRQVPLNLPCKAFMALIHNSPSLQTLDFQTGVYAGGEADIGGALSIPECFETQLKRISMSGFSGNSLELNVIKYLLRVTPLLEEFNIFISACAVDPSVDAIQMMEDLYCKILAFPRASQDCDIHWEFWK</sequence>
<dbReference type="InterPro" id="IPR055411">
    <property type="entry name" value="LRR_FXL15/At3g58940/PEG3-like"/>
</dbReference>
<feature type="region of interest" description="Disordered" evidence="1">
    <location>
        <begin position="1"/>
        <end position="28"/>
    </location>
</feature>
<name>A0ABU6X6X6_9FABA</name>
<evidence type="ECO:0000313" key="3">
    <source>
        <dbReference type="EMBL" id="MED6192940.1"/>
    </source>
</evidence>
<dbReference type="InterPro" id="IPR032675">
    <property type="entry name" value="LRR_dom_sf"/>
</dbReference>
<proteinExistence type="predicted"/>
<protein>
    <recommendedName>
        <fullName evidence="2">F-box domain-containing protein</fullName>
    </recommendedName>
</protein>
<reference evidence="3 4" key="1">
    <citation type="journal article" date="2023" name="Plants (Basel)">
        <title>Bridging the Gap: Combining Genomics and Transcriptomics Approaches to Understand Stylosanthes scabra, an Orphan Legume from the Brazilian Caatinga.</title>
        <authorList>
            <person name="Ferreira-Neto J.R.C."/>
            <person name="da Silva M.D."/>
            <person name="Binneck E."/>
            <person name="de Melo N.F."/>
            <person name="da Silva R.H."/>
            <person name="de Melo A.L.T.M."/>
            <person name="Pandolfi V."/>
            <person name="Bustamante F.O."/>
            <person name="Brasileiro-Vidal A.C."/>
            <person name="Benko-Iseppon A.M."/>
        </authorList>
    </citation>
    <scope>NUCLEOTIDE SEQUENCE [LARGE SCALE GENOMIC DNA]</scope>
    <source>
        <tissue evidence="3">Leaves</tissue>
    </source>
</reference>
<dbReference type="Pfam" id="PF24758">
    <property type="entry name" value="LRR_At5g56370"/>
    <property type="match status" value="1"/>
</dbReference>
<feature type="domain" description="F-box" evidence="2">
    <location>
        <begin position="32"/>
        <end position="66"/>
    </location>
</feature>
<accession>A0ABU6X6X6</accession>
<feature type="compositionally biased region" description="Basic residues" evidence="1">
    <location>
        <begin position="9"/>
        <end position="22"/>
    </location>
</feature>
<evidence type="ECO:0000313" key="4">
    <source>
        <dbReference type="Proteomes" id="UP001341840"/>
    </source>
</evidence>
<dbReference type="PANTHER" id="PTHR31900">
    <property type="entry name" value="F-BOX/RNI SUPERFAMILY PROTEIN-RELATED"/>
    <property type="match status" value="1"/>
</dbReference>
<evidence type="ECO:0000259" key="2">
    <source>
        <dbReference type="PROSITE" id="PS50181"/>
    </source>
</evidence>
<dbReference type="CDD" id="cd22160">
    <property type="entry name" value="F-box_AtFBL13-like"/>
    <property type="match status" value="1"/>
</dbReference>
<keyword evidence="4" id="KW-1185">Reference proteome</keyword>
<gene>
    <name evidence="3" type="ORF">PIB30_014510</name>
</gene>
<dbReference type="InterPro" id="IPR050232">
    <property type="entry name" value="FBL13/AtMIF1-like"/>
</dbReference>
<dbReference type="PANTHER" id="PTHR31900:SF30">
    <property type="entry name" value="SUPERFAMILY PROTEIN, PUTATIVE-RELATED"/>
    <property type="match status" value="1"/>
</dbReference>
<dbReference type="SMART" id="SM00579">
    <property type="entry name" value="FBD"/>
    <property type="match status" value="1"/>
</dbReference>
<dbReference type="Gene3D" id="3.80.10.10">
    <property type="entry name" value="Ribonuclease Inhibitor"/>
    <property type="match status" value="1"/>
</dbReference>
<dbReference type="Proteomes" id="UP001341840">
    <property type="component" value="Unassembled WGS sequence"/>
</dbReference>
<dbReference type="Pfam" id="PF00646">
    <property type="entry name" value="F-box"/>
    <property type="match status" value="1"/>
</dbReference>
<dbReference type="EMBL" id="JASCZI010211487">
    <property type="protein sequence ID" value="MED6192940.1"/>
    <property type="molecule type" value="Genomic_DNA"/>
</dbReference>
<dbReference type="SUPFAM" id="SSF52047">
    <property type="entry name" value="RNI-like"/>
    <property type="match status" value="1"/>
</dbReference>
<dbReference type="InterPro" id="IPR001810">
    <property type="entry name" value="F-box_dom"/>
</dbReference>
<dbReference type="SMART" id="SM00256">
    <property type="entry name" value="FBOX"/>
    <property type="match status" value="1"/>
</dbReference>
<organism evidence="3 4">
    <name type="scientific">Stylosanthes scabra</name>
    <dbReference type="NCBI Taxonomy" id="79078"/>
    <lineage>
        <taxon>Eukaryota</taxon>
        <taxon>Viridiplantae</taxon>
        <taxon>Streptophyta</taxon>
        <taxon>Embryophyta</taxon>
        <taxon>Tracheophyta</taxon>
        <taxon>Spermatophyta</taxon>
        <taxon>Magnoliopsida</taxon>
        <taxon>eudicotyledons</taxon>
        <taxon>Gunneridae</taxon>
        <taxon>Pentapetalae</taxon>
        <taxon>rosids</taxon>
        <taxon>fabids</taxon>
        <taxon>Fabales</taxon>
        <taxon>Fabaceae</taxon>
        <taxon>Papilionoideae</taxon>
        <taxon>50 kb inversion clade</taxon>
        <taxon>dalbergioids sensu lato</taxon>
        <taxon>Dalbergieae</taxon>
        <taxon>Pterocarpus clade</taxon>
        <taxon>Stylosanthes</taxon>
    </lineage>
</organism>
<dbReference type="InterPro" id="IPR036047">
    <property type="entry name" value="F-box-like_dom_sf"/>
</dbReference>
<dbReference type="InterPro" id="IPR053781">
    <property type="entry name" value="F-box_AtFBL13-like"/>
</dbReference>
<dbReference type="Gene3D" id="1.20.1280.50">
    <property type="match status" value="1"/>
</dbReference>
<evidence type="ECO:0000256" key="1">
    <source>
        <dbReference type="SAM" id="MobiDB-lite"/>
    </source>
</evidence>
<dbReference type="InterPro" id="IPR006566">
    <property type="entry name" value="FBD"/>
</dbReference>